<evidence type="ECO:0000256" key="8">
    <source>
        <dbReference type="ARBA" id="ARBA00022723"/>
    </source>
</evidence>
<dbReference type="RefSeq" id="WP_132872533.1">
    <property type="nucleotide sequence ID" value="NZ_JAJUHT010000004.1"/>
</dbReference>
<evidence type="ECO:0000313" key="16">
    <source>
        <dbReference type="Proteomes" id="UP000294614"/>
    </source>
</evidence>
<keyword evidence="10 11" id="KW-0119">Carbohydrate metabolism</keyword>
<dbReference type="AlphaFoldDB" id="A0A4R1KCV8"/>
<dbReference type="NCBIfam" id="TIGR01163">
    <property type="entry name" value="rpe"/>
    <property type="match status" value="1"/>
</dbReference>
<gene>
    <name evidence="10" type="primary">rpe</name>
    <name evidence="15" type="ORF">C8D98_0984</name>
</gene>
<protein>
    <recommendedName>
        <fullName evidence="7 10">Ribulose-phosphate 3-epimerase</fullName>
        <ecNumber evidence="7 10">5.1.3.1</ecNumber>
    </recommendedName>
</protein>
<comment type="catalytic activity">
    <reaction evidence="1 10 11">
        <text>D-ribulose 5-phosphate = D-xylulose 5-phosphate</text>
        <dbReference type="Rhea" id="RHEA:13677"/>
        <dbReference type="ChEBI" id="CHEBI:57737"/>
        <dbReference type="ChEBI" id="CHEBI:58121"/>
        <dbReference type="EC" id="5.1.3.1"/>
    </reaction>
</comment>
<feature type="active site" description="Proton acceptor" evidence="10 12">
    <location>
        <position position="33"/>
    </location>
</feature>
<evidence type="ECO:0000256" key="7">
    <source>
        <dbReference type="ARBA" id="ARBA00013188"/>
    </source>
</evidence>
<dbReference type="Pfam" id="PF00834">
    <property type="entry name" value="Ribul_P_3_epim"/>
    <property type="match status" value="1"/>
</dbReference>
<feature type="binding site" evidence="10 14">
    <location>
        <begin position="140"/>
        <end position="143"/>
    </location>
    <ligand>
        <name>substrate</name>
    </ligand>
</feature>
<dbReference type="InterPro" id="IPR011060">
    <property type="entry name" value="RibuloseP-bd_barrel"/>
</dbReference>
<dbReference type="GO" id="GO:0046872">
    <property type="term" value="F:metal ion binding"/>
    <property type="evidence" value="ECO:0007669"/>
    <property type="project" value="UniProtKB-UniRule"/>
</dbReference>
<feature type="binding site" evidence="10 13">
    <location>
        <position position="31"/>
    </location>
    <ligand>
        <name>a divalent metal cation</name>
        <dbReference type="ChEBI" id="CHEBI:60240"/>
    </ligand>
</feature>
<comment type="cofactor">
    <cofactor evidence="4">
        <name>Zn(2+)</name>
        <dbReference type="ChEBI" id="CHEBI:29105"/>
    </cofactor>
</comment>
<keyword evidence="13" id="KW-0464">Manganese</keyword>
<feature type="binding site" evidence="10 14">
    <location>
        <position position="64"/>
    </location>
    <ligand>
        <name>substrate</name>
    </ligand>
</feature>
<comment type="cofactor">
    <cofactor evidence="3">
        <name>Co(2+)</name>
        <dbReference type="ChEBI" id="CHEBI:48828"/>
    </cofactor>
</comment>
<keyword evidence="16" id="KW-1185">Reference proteome</keyword>
<feature type="binding site" evidence="10 13">
    <location>
        <position position="33"/>
    </location>
    <ligand>
        <name>a divalent metal cation</name>
        <dbReference type="ChEBI" id="CHEBI:60240"/>
    </ligand>
</feature>
<comment type="cofactor">
    <cofactor evidence="2">
        <name>Mn(2+)</name>
        <dbReference type="ChEBI" id="CHEBI:29035"/>
    </cofactor>
</comment>
<evidence type="ECO:0000256" key="11">
    <source>
        <dbReference type="PIRNR" id="PIRNR001461"/>
    </source>
</evidence>
<dbReference type="GO" id="GO:0019323">
    <property type="term" value="P:pentose catabolic process"/>
    <property type="evidence" value="ECO:0007669"/>
    <property type="project" value="UniProtKB-UniRule"/>
</dbReference>
<dbReference type="HAMAP" id="MF_02227">
    <property type="entry name" value="RPE"/>
    <property type="match status" value="1"/>
</dbReference>
<comment type="cofactor">
    <cofactor evidence="10 13">
        <name>a divalent metal cation</name>
        <dbReference type="ChEBI" id="CHEBI:60240"/>
    </cofactor>
    <text evidence="10 13">Binds 1 divalent metal cation per subunit.</text>
</comment>
<evidence type="ECO:0000256" key="4">
    <source>
        <dbReference type="ARBA" id="ARBA00001947"/>
    </source>
</evidence>
<feature type="binding site" evidence="10 13">
    <location>
        <position position="64"/>
    </location>
    <ligand>
        <name>a divalent metal cation</name>
        <dbReference type="ChEBI" id="CHEBI:60240"/>
    </ligand>
</feature>
<evidence type="ECO:0000313" key="15">
    <source>
        <dbReference type="EMBL" id="TCK62458.1"/>
    </source>
</evidence>
<proteinExistence type="inferred from homology"/>
<evidence type="ECO:0000256" key="2">
    <source>
        <dbReference type="ARBA" id="ARBA00001936"/>
    </source>
</evidence>
<evidence type="ECO:0000256" key="1">
    <source>
        <dbReference type="ARBA" id="ARBA00001782"/>
    </source>
</evidence>
<dbReference type="InterPro" id="IPR026019">
    <property type="entry name" value="Ribul_P_3_epim"/>
</dbReference>
<feature type="active site" description="Proton donor" evidence="10 12">
    <location>
        <position position="173"/>
    </location>
</feature>
<dbReference type="PIRSF" id="PIRSF001461">
    <property type="entry name" value="RPE"/>
    <property type="match status" value="1"/>
</dbReference>
<evidence type="ECO:0000256" key="5">
    <source>
        <dbReference type="ARBA" id="ARBA00001954"/>
    </source>
</evidence>
<keyword evidence="13" id="KW-0170">Cobalt</keyword>
<keyword evidence="9 10" id="KW-0413">Isomerase</keyword>
<evidence type="ECO:0000256" key="13">
    <source>
        <dbReference type="PIRSR" id="PIRSR001461-2"/>
    </source>
</evidence>
<dbReference type="InterPro" id="IPR013785">
    <property type="entry name" value="Aldolase_TIM"/>
</dbReference>
<comment type="cofactor">
    <cofactor evidence="5">
        <name>Fe(2+)</name>
        <dbReference type="ChEBI" id="CHEBI:29033"/>
    </cofactor>
</comment>
<dbReference type="PROSITE" id="PS01086">
    <property type="entry name" value="RIBUL_P_3_EPIMER_2"/>
    <property type="match status" value="1"/>
</dbReference>
<organism evidence="15 16">
    <name type="scientific">Seleniivibrio woodruffii</name>
    <dbReference type="NCBI Taxonomy" id="1078050"/>
    <lineage>
        <taxon>Bacteria</taxon>
        <taxon>Pseudomonadati</taxon>
        <taxon>Deferribacterota</taxon>
        <taxon>Deferribacteres</taxon>
        <taxon>Deferribacterales</taxon>
        <taxon>Geovibrionaceae</taxon>
        <taxon>Seleniivibrio</taxon>
    </lineage>
</organism>
<comment type="pathway">
    <text evidence="10">Carbohydrate degradation.</text>
</comment>
<evidence type="ECO:0000256" key="6">
    <source>
        <dbReference type="ARBA" id="ARBA00009541"/>
    </source>
</evidence>
<evidence type="ECO:0000256" key="12">
    <source>
        <dbReference type="PIRSR" id="PIRSR001461-1"/>
    </source>
</evidence>
<dbReference type="Gene3D" id="3.20.20.70">
    <property type="entry name" value="Aldolase class I"/>
    <property type="match status" value="1"/>
</dbReference>
<dbReference type="FunFam" id="3.20.20.70:FF:000004">
    <property type="entry name" value="Ribulose-phosphate 3-epimerase"/>
    <property type="match status" value="1"/>
</dbReference>
<dbReference type="GO" id="GO:0006098">
    <property type="term" value="P:pentose-phosphate shunt"/>
    <property type="evidence" value="ECO:0007669"/>
    <property type="project" value="UniProtKB-UniRule"/>
</dbReference>
<dbReference type="EC" id="5.1.3.1" evidence="7 10"/>
<feature type="binding site" evidence="10 13">
    <location>
        <position position="173"/>
    </location>
    <ligand>
        <name>a divalent metal cation</name>
        <dbReference type="ChEBI" id="CHEBI:60240"/>
    </ligand>
</feature>
<feature type="binding site" evidence="10 14">
    <location>
        <position position="6"/>
    </location>
    <ligand>
        <name>substrate</name>
    </ligand>
</feature>
<dbReference type="NCBIfam" id="NF004076">
    <property type="entry name" value="PRK05581.1-4"/>
    <property type="match status" value="1"/>
</dbReference>
<keyword evidence="13" id="KW-0862">Zinc</keyword>
<evidence type="ECO:0000256" key="3">
    <source>
        <dbReference type="ARBA" id="ARBA00001941"/>
    </source>
</evidence>
<dbReference type="InterPro" id="IPR000056">
    <property type="entry name" value="Ribul_P_3_epim-like"/>
</dbReference>
<dbReference type="CDD" id="cd00429">
    <property type="entry name" value="RPE"/>
    <property type="match status" value="1"/>
</dbReference>
<comment type="caution">
    <text evidence="15">The sequence shown here is derived from an EMBL/GenBank/DDBJ whole genome shotgun (WGS) entry which is preliminary data.</text>
</comment>
<comment type="function">
    <text evidence="10">Catalyzes the reversible epimerization of D-ribulose 5-phosphate to D-xylulose 5-phosphate.</text>
</comment>
<dbReference type="PROSITE" id="PS01085">
    <property type="entry name" value="RIBUL_P_3_EPIMER_1"/>
    <property type="match status" value="1"/>
</dbReference>
<evidence type="ECO:0000256" key="9">
    <source>
        <dbReference type="ARBA" id="ARBA00023235"/>
    </source>
</evidence>
<dbReference type="SUPFAM" id="SSF51366">
    <property type="entry name" value="Ribulose-phoshate binding barrel"/>
    <property type="match status" value="1"/>
</dbReference>
<evidence type="ECO:0000256" key="14">
    <source>
        <dbReference type="PIRSR" id="PIRSR001461-3"/>
    </source>
</evidence>
<sequence length="213" mass="23360">MLVAPSILSADFSRLAEEITAIDKAGADWIHLDVMDGMFVPNITFGAPVIKALRKTTEKVFDAHLMIEKPDRYLEDFAAAGCDYITVHQEACVHLHRTISRIKELGKKAGVSLNPATSLATIEEILPDLDMVLLMSVNPGFGGQKFIENTYGKILMLKRMKKEAKLDFVIQVDGGVNGQNIEKLAKMGCECVVAGSYVFGNPDYKAAIESLKI</sequence>
<feature type="binding site" evidence="14">
    <location>
        <position position="175"/>
    </location>
    <ligand>
        <name>substrate</name>
    </ligand>
</feature>
<name>A0A4R1KCV8_9BACT</name>
<dbReference type="Proteomes" id="UP000294614">
    <property type="component" value="Unassembled WGS sequence"/>
</dbReference>
<feature type="binding site" evidence="10 14">
    <location>
        <begin position="195"/>
        <end position="196"/>
    </location>
    <ligand>
        <name>substrate</name>
    </ligand>
</feature>
<accession>A0A4R1KCV8</accession>
<comment type="similarity">
    <text evidence="6 10 11">Belongs to the ribulose-phosphate 3-epimerase family.</text>
</comment>
<evidence type="ECO:0000256" key="10">
    <source>
        <dbReference type="HAMAP-Rule" id="MF_02227"/>
    </source>
</evidence>
<feature type="binding site" evidence="10">
    <location>
        <begin position="173"/>
        <end position="175"/>
    </location>
    <ligand>
        <name>substrate</name>
    </ligand>
</feature>
<keyword evidence="8 10" id="KW-0479">Metal-binding</keyword>
<dbReference type="PANTHER" id="PTHR11749">
    <property type="entry name" value="RIBULOSE-5-PHOSPHATE-3-EPIMERASE"/>
    <property type="match status" value="1"/>
</dbReference>
<dbReference type="EMBL" id="SMGG01000003">
    <property type="protein sequence ID" value="TCK62458.1"/>
    <property type="molecule type" value="Genomic_DNA"/>
</dbReference>
<dbReference type="OrthoDB" id="1645589at2"/>
<dbReference type="GO" id="GO:0004750">
    <property type="term" value="F:D-ribulose-phosphate 3-epimerase activity"/>
    <property type="evidence" value="ECO:0007669"/>
    <property type="project" value="UniProtKB-UniRule"/>
</dbReference>
<reference evidence="15 16" key="1">
    <citation type="submission" date="2019-03" db="EMBL/GenBank/DDBJ databases">
        <title>Genomic Encyclopedia of Type Strains, Phase IV (KMG-IV): sequencing the most valuable type-strain genomes for metagenomic binning, comparative biology and taxonomic classification.</title>
        <authorList>
            <person name="Goeker M."/>
        </authorList>
    </citation>
    <scope>NUCLEOTIDE SEQUENCE [LARGE SCALE GENOMIC DNA]</scope>
    <source>
        <strain evidence="15 16">DSM 24984</strain>
    </source>
</reference>
<dbReference type="GO" id="GO:0005737">
    <property type="term" value="C:cytoplasm"/>
    <property type="evidence" value="ECO:0007669"/>
    <property type="project" value="UniProtKB-ARBA"/>
</dbReference>